<evidence type="ECO:0000256" key="1">
    <source>
        <dbReference type="SAM" id="SignalP"/>
    </source>
</evidence>
<accession>A0AAP3DIC2</accession>
<feature type="chain" id="PRO_5042892771" evidence="1">
    <location>
        <begin position="23"/>
        <end position="255"/>
    </location>
</feature>
<dbReference type="RefSeq" id="WP_258434195.1">
    <property type="nucleotide sequence ID" value="NZ_JANSGW010000024.1"/>
</dbReference>
<dbReference type="Proteomes" id="UP001077662">
    <property type="component" value="Unassembled WGS sequence"/>
</dbReference>
<dbReference type="EMBL" id="JAPTNE010000024">
    <property type="protein sequence ID" value="MCZ0808746.1"/>
    <property type="molecule type" value="Genomic_DNA"/>
</dbReference>
<organism evidence="2 3">
    <name type="scientific">Brevibacillus laterosporus</name>
    <name type="common">Bacillus laterosporus</name>
    <dbReference type="NCBI Taxonomy" id="1465"/>
    <lineage>
        <taxon>Bacteria</taxon>
        <taxon>Bacillati</taxon>
        <taxon>Bacillota</taxon>
        <taxon>Bacilli</taxon>
        <taxon>Bacillales</taxon>
        <taxon>Paenibacillaceae</taxon>
        <taxon>Brevibacillus</taxon>
    </lineage>
</organism>
<reference evidence="2" key="1">
    <citation type="submission" date="2022-09" db="EMBL/GenBank/DDBJ databases">
        <title>Genome analysis and characterization of larvicidal activity of Brevibacillus strains.</title>
        <authorList>
            <person name="Patrusheva E.V."/>
            <person name="Izotova A.O."/>
            <person name="Toshchakov S.V."/>
            <person name="Sineoky S.P."/>
        </authorList>
    </citation>
    <scope>NUCLEOTIDE SEQUENCE</scope>
    <source>
        <strain evidence="2">VKPM_B-13247</strain>
    </source>
</reference>
<name>A0AAP3DIC2_BRELA</name>
<comment type="caution">
    <text evidence="2">The sequence shown here is derived from an EMBL/GenBank/DDBJ whole genome shotgun (WGS) entry which is preliminary data.</text>
</comment>
<evidence type="ECO:0000313" key="3">
    <source>
        <dbReference type="Proteomes" id="UP001077662"/>
    </source>
</evidence>
<gene>
    <name evidence="2" type="ORF">O0554_17815</name>
</gene>
<sequence length="255" mass="29249">MKKFLVGVLSLALLIPALSVSAAESEYTQEEEEIIKELSQDKSFNNLYPTGDDFEEGRVSRIETEVDTTWVGSEDLEVKEEQEEDEVKPFRVDCDCKPIKMRTNVIDMYGIPLEYTIKYGEFSIFKRPGIYYYQQNAKTTWFDMASGDVTKMAANGLGTFVSYKIIDKIPYVARLLDKYGKEKPYNWQDYAKSGIAISAQYNLPLWGSIVSASVPKRGTETILVYLSEDDKNWERRINIQIDSDGAVTTKKWWVD</sequence>
<proteinExistence type="predicted"/>
<feature type="signal peptide" evidence="1">
    <location>
        <begin position="1"/>
        <end position="22"/>
    </location>
</feature>
<keyword evidence="1" id="KW-0732">Signal</keyword>
<evidence type="ECO:0000313" key="2">
    <source>
        <dbReference type="EMBL" id="MCZ0808746.1"/>
    </source>
</evidence>
<dbReference type="AlphaFoldDB" id="A0AAP3DIC2"/>
<protein>
    <submittedName>
        <fullName evidence="2">Uncharacterized protein</fullName>
    </submittedName>
</protein>